<evidence type="ECO:0000313" key="2">
    <source>
        <dbReference type="EMBL" id="REH50642.1"/>
    </source>
</evidence>
<dbReference type="OrthoDB" id="9806824at2"/>
<dbReference type="PANTHER" id="PTHR32227">
    <property type="entry name" value="GLUCAN ENDO-1,3-BETA-GLUCOSIDASE BG1-RELATED-RELATED"/>
    <property type="match status" value="1"/>
</dbReference>
<dbReference type="Gene3D" id="3.20.20.80">
    <property type="entry name" value="Glycosidases"/>
    <property type="match status" value="1"/>
</dbReference>
<reference evidence="2 3" key="1">
    <citation type="submission" date="2018-08" db="EMBL/GenBank/DDBJ databases">
        <title>Genomic Encyclopedia of Type Strains, Phase IV (KMG-IV): sequencing the most valuable type-strain genomes for metagenomic binning, comparative biology and taxonomic classification.</title>
        <authorList>
            <person name="Goeker M."/>
        </authorList>
    </citation>
    <scope>NUCLEOTIDE SEQUENCE [LARGE SCALE GENOMIC DNA]</scope>
    <source>
        <strain evidence="2 3">DSM 18841</strain>
    </source>
</reference>
<keyword evidence="1 2" id="KW-0378">Hydrolase</keyword>
<dbReference type="InterPro" id="IPR000490">
    <property type="entry name" value="Glyco_hydro_17"/>
</dbReference>
<keyword evidence="3" id="KW-1185">Reference proteome</keyword>
<name>A0A3E0HVV1_9FLAO</name>
<dbReference type="GO" id="GO:0005975">
    <property type="term" value="P:carbohydrate metabolic process"/>
    <property type="evidence" value="ECO:0007669"/>
    <property type="project" value="InterPro"/>
</dbReference>
<proteinExistence type="predicted"/>
<dbReference type="SMR" id="A0A3E0HVV1"/>
<organism evidence="2 3">
    <name type="scientific">Tenacibaculum gallaicum</name>
    <dbReference type="NCBI Taxonomy" id="561505"/>
    <lineage>
        <taxon>Bacteria</taxon>
        <taxon>Pseudomonadati</taxon>
        <taxon>Bacteroidota</taxon>
        <taxon>Flavobacteriia</taxon>
        <taxon>Flavobacteriales</taxon>
        <taxon>Flavobacteriaceae</taxon>
        <taxon>Tenacibaculum</taxon>
    </lineage>
</organism>
<dbReference type="RefSeq" id="WP_115901226.1">
    <property type="nucleotide sequence ID" value="NZ_QUNS01000004.1"/>
</dbReference>
<sequence>MNDSLFNATIGVNFSNTFQSVGKQVSAAKAAGQIKATGVKTVKMFTYNQTDCISAFAKEGLQVLVDVPNGDLKACANNDTTTINAIVKVLSDYSTTIPMICVGNEPLGSWYHNAYAPDLVNALINIKAAIETKGLITKVTVPFNYAIMGNSYPPSAGAFNQNLKKIILDVCTILKADSSVFMVNVYPFLTHNSQPNNVPLDYCLFTAGENHWVHDGSYTYKNIFDAMYDALYVALGNNGYGSLPIVIGEAGWPTGPSVTYSTATKVNAQTFNQNLINHCKSGNGTPRNPNVRIPCFIFEMYDENTKPTDAGAFEQHWGVYDYDSQSKNYQSKYSLTW</sequence>
<dbReference type="EMBL" id="QUNS01000004">
    <property type="protein sequence ID" value="REH50642.1"/>
    <property type="molecule type" value="Genomic_DNA"/>
</dbReference>
<dbReference type="AlphaFoldDB" id="A0A3E0HVV1"/>
<dbReference type="InterPro" id="IPR017853">
    <property type="entry name" value="GH"/>
</dbReference>
<evidence type="ECO:0000256" key="1">
    <source>
        <dbReference type="ARBA" id="ARBA00022801"/>
    </source>
</evidence>
<gene>
    <name evidence="2" type="ORF">C7448_104254</name>
</gene>
<dbReference type="GO" id="GO:0004553">
    <property type="term" value="F:hydrolase activity, hydrolyzing O-glycosyl compounds"/>
    <property type="evidence" value="ECO:0007669"/>
    <property type="project" value="InterPro"/>
</dbReference>
<comment type="caution">
    <text evidence="2">The sequence shown here is derived from an EMBL/GenBank/DDBJ whole genome shotgun (WGS) entry which is preliminary data.</text>
</comment>
<dbReference type="Proteomes" id="UP000256884">
    <property type="component" value="Unassembled WGS sequence"/>
</dbReference>
<dbReference type="InterPro" id="IPR044965">
    <property type="entry name" value="Glyco_hydro_17_plant"/>
</dbReference>
<dbReference type="SUPFAM" id="SSF51445">
    <property type="entry name" value="(Trans)glycosidases"/>
    <property type="match status" value="1"/>
</dbReference>
<accession>A0A3E0HVV1</accession>
<protein>
    <submittedName>
        <fullName evidence="2">Glycosyl hydrolase family 17</fullName>
    </submittedName>
</protein>
<evidence type="ECO:0000313" key="3">
    <source>
        <dbReference type="Proteomes" id="UP000256884"/>
    </source>
</evidence>
<dbReference type="Pfam" id="PF00332">
    <property type="entry name" value="Glyco_hydro_17"/>
    <property type="match status" value="1"/>
</dbReference>